<proteinExistence type="predicted"/>
<dbReference type="AlphaFoldDB" id="A0AAD5UQ82"/>
<keyword evidence="1 2" id="KW-0728">SH3 domain</keyword>
<dbReference type="CDD" id="cd11854">
    <property type="entry name" value="SH3_Fus1p"/>
    <property type="match status" value="1"/>
</dbReference>
<dbReference type="InterPro" id="IPR001452">
    <property type="entry name" value="SH3_domain"/>
</dbReference>
<evidence type="ECO:0000256" key="2">
    <source>
        <dbReference type="PROSITE-ProRule" id="PRU00192"/>
    </source>
</evidence>
<gene>
    <name evidence="4" type="ORF">NLI96_g12250</name>
</gene>
<dbReference type="Proteomes" id="UP001212997">
    <property type="component" value="Unassembled WGS sequence"/>
</dbReference>
<evidence type="ECO:0000256" key="1">
    <source>
        <dbReference type="ARBA" id="ARBA00022443"/>
    </source>
</evidence>
<evidence type="ECO:0000259" key="3">
    <source>
        <dbReference type="PROSITE" id="PS50002"/>
    </source>
</evidence>
<dbReference type="InterPro" id="IPR036028">
    <property type="entry name" value="SH3-like_dom_sf"/>
</dbReference>
<evidence type="ECO:0000313" key="4">
    <source>
        <dbReference type="EMBL" id="KAJ3474796.1"/>
    </source>
</evidence>
<organism evidence="4 5">
    <name type="scientific">Meripilus lineatus</name>
    <dbReference type="NCBI Taxonomy" id="2056292"/>
    <lineage>
        <taxon>Eukaryota</taxon>
        <taxon>Fungi</taxon>
        <taxon>Dikarya</taxon>
        <taxon>Basidiomycota</taxon>
        <taxon>Agaricomycotina</taxon>
        <taxon>Agaricomycetes</taxon>
        <taxon>Polyporales</taxon>
        <taxon>Meripilaceae</taxon>
        <taxon>Meripilus</taxon>
    </lineage>
</organism>
<dbReference type="Pfam" id="PF14604">
    <property type="entry name" value="SH3_9"/>
    <property type="match status" value="1"/>
</dbReference>
<sequence length="155" mass="16193">MTAPAGTYAQVRCTFIPSLPDELSISTGEHVRVVGEFDDGWALCENGRGEQGVVPLECLDRQTNPRAGQGPVQHQVPVQSQIQMSMSGRGTPVGGYNAYGNGVVGGGVGYGAGQQQGQQGYLGQGTGDWRMSRRASSLYAGVAAAMQQPTGGMHH</sequence>
<dbReference type="InterPro" id="IPR035521">
    <property type="entry name" value="Fus1_SH3"/>
</dbReference>
<comment type="caution">
    <text evidence="4">The sequence shown here is derived from an EMBL/GenBank/DDBJ whole genome shotgun (WGS) entry which is preliminary data.</text>
</comment>
<reference evidence="4" key="1">
    <citation type="submission" date="2022-07" db="EMBL/GenBank/DDBJ databases">
        <title>Genome Sequence of Physisporinus lineatus.</title>
        <authorList>
            <person name="Buettner E."/>
        </authorList>
    </citation>
    <scope>NUCLEOTIDE SEQUENCE</scope>
    <source>
        <strain evidence="4">VT162</strain>
    </source>
</reference>
<dbReference type="SUPFAM" id="SSF50044">
    <property type="entry name" value="SH3-domain"/>
    <property type="match status" value="1"/>
</dbReference>
<dbReference type="EMBL" id="JANAWD010000980">
    <property type="protein sequence ID" value="KAJ3474796.1"/>
    <property type="molecule type" value="Genomic_DNA"/>
</dbReference>
<protein>
    <recommendedName>
        <fullName evidence="3">SH3 domain-containing protein</fullName>
    </recommendedName>
</protein>
<dbReference type="SMART" id="SM00326">
    <property type="entry name" value="SH3"/>
    <property type="match status" value="1"/>
</dbReference>
<dbReference type="PROSITE" id="PS50002">
    <property type="entry name" value="SH3"/>
    <property type="match status" value="1"/>
</dbReference>
<name>A0AAD5UQ82_9APHY</name>
<accession>A0AAD5UQ82</accession>
<dbReference type="Gene3D" id="2.30.30.40">
    <property type="entry name" value="SH3 Domains"/>
    <property type="match status" value="1"/>
</dbReference>
<feature type="domain" description="SH3" evidence="3">
    <location>
        <begin position="4"/>
        <end position="64"/>
    </location>
</feature>
<evidence type="ECO:0000313" key="5">
    <source>
        <dbReference type="Proteomes" id="UP001212997"/>
    </source>
</evidence>
<keyword evidence="5" id="KW-1185">Reference proteome</keyword>